<dbReference type="Proteomes" id="UP000004995">
    <property type="component" value="Unassembled WGS sequence"/>
</dbReference>
<dbReference type="Gramene" id="KQK98970">
    <property type="protein sequence ID" value="KQK98970"/>
    <property type="gene ID" value="SETIT_012971mg"/>
</dbReference>
<dbReference type="InParanoid" id="K3YFF3"/>
<dbReference type="HOGENOM" id="CLU_2562743_0_0_1"/>
<dbReference type="EMBL" id="AGNK02004512">
    <property type="status" value="NOT_ANNOTATED_CDS"/>
    <property type="molecule type" value="Genomic_DNA"/>
</dbReference>
<dbReference type="EnsemblPlants" id="KQK98970">
    <property type="protein sequence ID" value="KQK98970"/>
    <property type="gene ID" value="SETIT_012971mg"/>
</dbReference>
<evidence type="ECO:0000313" key="1">
    <source>
        <dbReference type="EnsemblPlants" id="KQK98970"/>
    </source>
</evidence>
<organism evidence="1 2">
    <name type="scientific">Setaria italica</name>
    <name type="common">Foxtail millet</name>
    <name type="synonym">Panicum italicum</name>
    <dbReference type="NCBI Taxonomy" id="4555"/>
    <lineage>
        <taxon>Eukaryota</taxon>
        <taxon>Viridiplantae</taxon>
        <taxon>Streptophyta</taxon>
        <taxon>Embryophyta</taxon>
        <taxon>Tracheophyta</taxon>
        <taxon>Spermatophyta</taxon>
        <taxon>Magnoliopsida</taxon>
        <taxon>Liliopsida</taxon>
        <taxon>Poales</taxon>
        <taxon>Poaceae</taxon>
        <taxon>PACMAD clade</taxon>
        <taxon>Panicoideae</taxon>
        <taxon>Panicodae</taxon>
        <taxon>Paniceae</taxon>
        <taxon>Cenchrinae</taxon>
        <taxon>Setaria</taxon>
    </lineage>
</organism>
<reference evidence="2" key="1">
    <citation type="journal article" date="2012" name="Nat. Biotechnol.">
        <title>Reference genome sequence of the model plant Setaria.</title>
        <authorList>
            <person name="Bennetzen J.L."/>
            <person name="Schmutz J."/>
            <person name="Wang H."/>
            <person name="Percifield R."/>
            <person name="Hawkins J."/>
            <person name="Pontaroli A.C."/>
            <person name="Estep M."/>
            <person name="Feng L."/>
            <person name="Vaughn J.N."/>
            <person name="Grimwood J."/>
            <person name="Jenkins J."/>
            <person name="Barry K."/>
            <person name="Lindquist E."/>
            <person name="Hellsten U."/>
            <person name="Deshpande S."/>
            <person name="Wang X."/>
            <person name="Wu X."/>
            <person name="Mitros T."/>
            <person name="Triplett J."/>
            <person name="Yang X."/>
            <person name="Ye C.Y."/>
            <person name="Mauro-Herrera M."/>
            <person name="Wang L."/>
            <person name="Li P."/>
            <person name="Sharma M."/>
            <person name="Sharma R."/>
            <person name="Ronald P.C."/>
            <person name="Panaud O."/>
            <person name="Kellogg E.A."/>
            <person name="Brutnell T.P."/>
            <person name="Doust A.N."/>
            <person name="Tuskan G.A."/>
            <person name="Rokhsar D."/>
            <person name="Devos K.M."/>
        </authorList>
    </citation>
    <scope>NUCLEOTIDE SEQUENCE [LARGE SCALE GENOMIC DNA]</scope>
    <source>
        <strain evidence="2">cv. Yugu1</strain>
    </source>
</reference>
<name>K3YFF3_SETIT</name>
<dbReference type="AlphaFoldDB" id="K3YFF3"/>
<proteinExistence type="predicted"/>
<evidence type="ECO:0000313" key="2">
    <source>
        <dbReference type="Proteomes" id="UP000004995"/>
    </source>
</evidence>
<accession>K3YFF3</accession>
<keyword evidence="2" id="KW-1185">Reference proteome</keyword>
<protein>
    <submittedName>
        <fullName evidence="1">Uncharacterized protein</fullName>
    </submittedName>
</protein>
<sequence>MWIAILRVPDEQKLGHRRRLPALDLQLSTAGSFVPPPTATATVRRLGAVQERGREALRRITTTCAGSRTLCFVPPSMVWLVV</sequence>
<reference evidence="1" key="2">
    <citation type="submission" date="2018-08" db="UniProtKB">
        <authorList>
            <consortium name="EnsemblPlants"/>
        </authorList>
    </citation>
    <scope>IDENTIFICATION</scope>
    <source>
        <strain evidence="1">Yugu1</strain>
    </source>
</reference>